<dbReference type="SUPFAM" id="SSF51905">
    <property type="entry name" value="FAD/NAD(P)-binding domain"/>
    <property type="match status" value="1"/>
</dbReference>
<accession>A0A1I3YQ20</accession>
<dbReference type="GO" id="GO:0047545">
    <property type="term" value="F:(S)-2-hydroxyglutarate dehydrogenase activity"/>
    <property type="evidence" value="ECO:0007669"/>
    <property type="project" value="TreeGrafter"/>
</dbReference>
<keyword evidence="3" id="KW-0274">FAD</keyword>
<evidence type="ECO:0000313" key="7">
    <source>
        <dbReference type="EMBL" id="SFK33944.1"/>
    </source>
</evidence>
<dbReference type="InterPro" id="IPR006076">
    <property type="entry name" value="FAD-dep_OxRdtase"/>
</dbReference>
<dbReference type="PANTHER" id="PTHR43104:SF4">
    <property type="entry name" value="L-2-HYDROXYGLUTARATE DEHYDROGENASE, MITOCHONDRIAL"/>
    <property type="match status" value="1"/>
</dbReference>
<proteinExistence type="inferred from homology"/>
<dbReference type="OrthoDB" id="9801699at2"/>
<gene>
    <name evidence="7" type="ORF">SAMN05444581_10696</name>
</gene>
<evidence type="ECO:0000256" key="2">
    <source>
        <dbReference type="ARBA" id="ARBA00022630"/>
    </source>
</evidence>
<sequence length="382" mass="39898">MNEVPDVECIVIGAGVIGLAAARSLAQSGRETVLLEAGRAIGTGISSRNSGVIHAGIYYPRNSLKARFCVEGRKKLYDYCETRQIPHRRCGKIVVAPLQSQRAQLMAIEAQARINGVDDLIVLEGDALRDLEPELKGEIGLLSPSTGLIDAHALMLSLQGDFEASGGAIAFGSPVVGGAAAPGRIIVFTGGAEPTALSARHVIVAAGLSTPAVAAAFNGIAPLSIPKQHAAKGNYFALQGRAPFSRLIYPMPEPGGLGTHLTLDLDGRARFGPDVEWLDLKSGASPDYSVDPSRAAKFYASIRAYWPGLNDGALAPDYAGVRPKLSGPGQPPADFLIQDETLHGAPGLILLYGIESPGLTSCLAIAHYIAEAVSGHSAQAER</sequence>
<keyword evidence="8" id="KW-1185">Reference proteome</keyword>
<dbReference type="AlphaFoldDB" id="A0A1I3YQ20"/>
<evidence type="ECO:0000313" key="8">
    <source>
        <dbReference type="Proteomes" id="UP000198755"/>
    </source>
</evidence>
<dbReference type="RefSeq" id="WP_091681328.1">
    <property type="nucleotide sequence ID" value="NZ_FOSN01000006.1"/>
</dbReference>
<comment type="cofactor">
    <cofactor evidence="1">
        <name>FAD</name>
        <dbReference type="ChEBI" id="CHEBI:57692"/>
    </cofactor>
</comment>
<reference evidence="7 8" key="1">
    <citation type="submission" date="2016-10" db="EMBL/GenBank/DDBJ databases">
        <authorList>
            <person name="de Groot N.N."/>
        </authorList>
    </citation>
    <scope>NUCLEOTIDE SEQUENCE [LARGE SCALE GENOMIC DNA]</scope>
    <source>
        <strain evidence="7 8">NE2</strain>
    </source>
</reference>
<keyword evidence="2" id="KW-0285">Flavoprotein</keyword>
<dbReference type="InterPro" id="IPR036188">
    <property type="entry name" value="FAD/NAD-bd_sf"/>
</dbReference>
<dbReference type="STRING" id="1612308.SAMN05444581_10696"/>
<keyword evidence="4" id="KW-0560">Oxidoreductase</keyword>
<comment type="similarity">
    <text evidence="5">Belongs to the L2HGDH family.</text>
</comment>
<dbReference type="Gene3D" id="3.30.9.10">
    <property type="entry name" value="D-Amino Acid Oxidase, subunit A, domain 2"/>
    <property type="match status" value="1"/>
</dbReference>
<organism evidence="7 8">
    <name type="scientific">Methylocapsa palsarum</name>
    <dbReference type="NCBI Taxonomy" id="1612308"/>
    <lineage>
        <taxon>Bacteria</taxon>
        <taxon>Pseudomonadati</taxon>
        <taxon>Pseudomonadota</taxon>
        <taxon>Alphaproteobacteria</taxon>
        <taxon>Hyphomicrobiales</taxon>
        <taxon>Beijerinckiaceae</taxon>
        <taxon>Methylocapsa</taxon>
    </lineage>
</organism>
<evidence type="ECO:0000256" key="4">
    <source>
        <dbReference type="ARBA" id="ARBA00023002"/>
    </source>
</evidence>
<evidence type="ECO:0000256" key="3">
    <source>
        <dbReference type="ARBA" id="ARBA00022827"/>
    </source>
</evidence>
<evidence type="ECO:0000259" key="6">
    <source>
        <dbReference type="Pfam" id="PF01266"/>
    </source>
</evidence>
<dbReference type="Proteomes" id="UP000198755">
    <property type="component" value="Unassembled WGS sequence"/>
</dbReference>
<name>A0A1I3YQ20_9HYPH</name>
<dbReference type="PANTHER" id="PTHR43104">
    <property type="entry name" value="L-2-HYDROXYGLUTARATE DEHYDROGENASE, MITOCHONDRIAL"/>
    <property type="match status" value="1"/>
</dbReference>
<evidence type="ECO:0000256" key="5">
    <source>
        <dbReference type="ARBA" id="ARBA00037941"/>
    </source>
</evidence>
<dbReference type="Gene3D" id="3.50.50.60">
    <property type="entry name" value="FAD/NAD(P)-binding domain"/>
    <property type="match status" value="1"/>
</dbReference>
<dbReference type="Pfam" id="PF01266">
    <property type="entry name" value="DAO"/>
    <property type="match status" value="1"/>
</dbReference>
<feature type="domain" description="FAD dependent oxidoreductase" evidence="6">
    <location>
        <begin position="9"/>
        <end position="371"/>
    </location>
</feature>
<protein>
    <submittedName>
        <fullName evidence="7">L-2-hydroxyglutarate oxidase LhgO</fullName>
    </submittedName>
</protein>
<dbReference type="EMBL" id="FOSN01000006">
    <property type="protein sequence ID" value="SFK33944.1"/>
    <property type="molecule type" value="Genomic_DNA"/>
</dbReference>
<evidence type="ECO:0000256" key="1">
    <source>
        <dbReference type="ARBA" id="ARBA00001974"/>
    </source>
</evidence>